<accession>A0A7S2QTP3</accession>
<name>A0A7S2QTP3_9EUKA</name>
<gene>
    <name evidence="1" type="ORF">NSPH01132_LOCUS1212</name>
</gene>
<protein>
    <submittedName>
        <fullName evidence="1">Uncharacterized protein</fullName>
    </submittedName>
</protein>
<proteinExistence type="predicted"/>
<sequence>MSPMASQVGLRSCLRKTGGVYKKGAVSFGVDEVRLFTHEVPMTSLKGNQAGSHCEKLHFNFDLEEGHLNGGNNALEANMTEVKEFVDHLQELSREKWVRPLQFLYKGETVLMTDGWKGKETRMNAWVFLGKVATQSGRREMDTKVIHRRSSSVKALLLRCPRTLDYEHYTNCVVDYIYQHLSPEVRIKTNEEWFKARDMRKKTSRLKPRL</sequence>
<evidence type="ECO:0000313" key="1">
    <source>
        <dbReference type="EMBL" id="CAD9651636.1"/>
    </source>
</evidence>
<organism evidence="1">
    <name type="scientific">Norrisiella sphaerica</name>
    <dbReference type="NCBI Taxonomy" id="552664"/>
    <lineage>
        <taxon>Eukaryota</taxon>
        <taxon>Sar</taxon>
        <taxon>Rhizaria</taxon>
        <taxon>Cercozoa</taxon>
        <taxon>Chlorarachniophyceae</taxon>
        <taxon>Norrisiella</taxon>
    </lineage>
</organism>
<dbReference type="AlphaFoldDB" id="A0A7S2QTP3"/>
<reference evidence="1" key="1">
    <citation type="submission" date="2021-01" db="EMBL/GenBank/DDBJ databases">
        <authorList>
            <person name="Corre E."/>
            <person name="Pelletier E."/>
            <person name="Niang G."/>
            <person name="Scheremetjew M."/>
            <person name="Finn R."/>
            <person name="Kale V."/>
            <person name="Holt S."/>
            <person name="Cochrane G."/>
            <person name="Meng A."/>
            <person name="Brown T."/>
            <person name="Cohen L."/>
        </authorList>
    </citation>
    <scope>NUCLEOTIDE SEQUENCE</scope>
    <source>
        <strain evidence="1">BC52</strain>
    </source>
</reference>
<dbReference type="EMBL" id="HBHC01002023">
    <property type="protein sequence ID" value="CAD9651636.1"/>
    <property type="molecule type" value="Transcribed_RNA"/>
</dbReference>